<sequence length="268" mass="28303">MSAPADTMGRTAVRRGPRPVWAVLGRGELRRLLLHPVLLGCLAFMVVVFGIDGGAGPRDAYLMTTGGLSFLLGPFTFFAANLLASRDRRHGAEEWLSSLPAARDRRTGALLLACAGPAAVSLVFALVLWAWYAAADSLVRAPSVLEVSSGALVVLGGGLLGVMVARWAPWPGAAALVMVGLVAFHLRVAERAQLLGAYVEFPRWGATPTEWAGVIDGSRAWHVGYLAGLCAMAAIGALLVDVRRKRRLFLVGVVVTACTVLAGWAQLP</sequence>
<dbReference type="EMBL" id="JBHUHP010000030">
    <property type="protein sequence ID" value="MFD2094039.1"/>
    <property type="molecule type" value="Genomic_DNA"/>
</dbReference>
<keyword evidence="1" id="KW-0812">Transmembrane</keyword>
<feature type="transmembrane region" description="Helical" evidence="1">
    <location>
        <begin position="32"/>
        <end position="51"/>
    </location>
</feature>
<keyword evidence="1" id="KW-0472">Membrane</keyword>
<reference evidence="3" key="1">
    <citation type="journal article" date="2019" name="Int. J. Syst. Evol. Microbiol.">
        <title>The Global Catalogue of Microorganisms (GCM) 10K type strain sequencing project: providing services to taxonomists for standard genome sequencing and annotation.</title>
        <authorList>
            <consortium name="The Broad Institute Genomics Platform"/>
            <consortium name="The Broad Institute Genome Sequencing Center for Infectious Disease"/>
            <person name="Wu L."/>
            <person name="Ma J."/>
        </authorList>
    </citation>
    <scope>NUCLEOTIDE SEQUENCE [LARGE SCALE GENOMIC DNA]</scope>
    <source>
        <strain evidence="3">JCM 3338</strain>
    </source>
</reference>
<feature type="transmembrane region" description="Helical" evidence="1">
    <location>
        <begin position="247"/>
        <end position="267"/>
    </location>
</feature>
<evidence type="ECO:0000313" key="2">
    <source>
        <dbReference type="EMBL" id="MFD2094039.1"/>
    </source>
</evidence>
<accession>A0ABW4XJ58</accession>
<evidence type="ECO:0000313" key="3">
    <source>
        <dbReference type="Proteomes" id="UP001597402"/>
    </source>
</evidence>
<feature type="transmembrane region" description="Helical" evidence="1">
    <location>
        <begin position="63"/>
        <end position="84"/>
    </location>
</feature>
<protein>
    <recommendedName>
        <fullName evidence="4">ABC transporter permease</fullName>
    </recommendedName>
</protein>
<feature type="transmembrane region" description="Helical" evidence="1">
    <location>
        <begin position="144"/>
        <end position="165"/>
    </location>
</feature>
<feature type="transmembrane region" description="Helical" evidence="1">
    <location>
        <begin position="109"/>
        <end position="132"/>
    </location>
</feature>
<name>A0ABW4XJ58_9ACTN</name>
<evidence type="ECO:0008006" key="4">
    <source>
        <dbReference type="Google" id="ProtNLM"/>
    </source>
</evidence>
<gene>
    <name evidence="2" type="ORF">ACFSHS_20935</name>
</gene>
<organism evidence="2 3">
    <name type="scientific">Blastococcus deserti</name>
    <dbReference type="NCBI Taxonomy" id="2259033"/>
    <lineage>
        <taxon>Bacteria</taxon>
        <taxon>Bacillati</taxon>
        <taxon>Actinomycetota</taxon>
        <taxon>Actinomycetes</taxon>
        <taxon>Geodermatophilales</taxon>
        <taxon>Geodermatophilaceae</taxon>
        <taxon>Blastococcus</taxon>
    </lineage>
</organism>
<dbReference type="Proteomes" id="UP001597402">
    <property type="component" value="Unassembled WGS sequence"/>
</dbReference>
<proteinExistence type="predicted"/>
<comment type="caution">
    <text evidence="2">The sequence shown here is derived from an EMBL/GenBank/DDBJ whole genome shotgun (WGS) entry which is preliminary data.</text>
</comment>
<feature type="transmembrane region" description="Helical" evidence="1">
    <location>
        <begin position="220"/>
        <end position="240"/>
    </location>
</feature>
<evidence type="ECO:0000256" key="1">
    <source>
        <dbReference type="SAM" id="Phobius"/>
    </source>
</evidence>
<keyword evidence="3" id="KW-1185">Reference proteome</keyword>
<feature type="transmembrane region" description="Helical" evidence="1">
    <location>
        <begin position="172"/>
        <end position="189"/>
    </location>
</feature>
<dbReference type="RefSeq" id="WP_376880412.1">
    <property type="nucleotide sequence ID" value="NZ_JBHUHP010000030.1"/>
</dbReference>
<keyword evidence="1" id="KW-1133">Transmembrane helix</keyword>